<dbReference type="InterPro" id="IPR011335">
    <property type="entry name" value="Restrct_endonuc-II-like"/>
</dbReference>
<keyword evidence="2" id="KW-0540">Nuclease</keyword>
<organism evidence="2 3">
    <name type="scientific">Phormidesmis priestleyi ULC007</name>
    <dbReference type="NCBI Taxonomy" id="1920490"/>
    <lineage>
        <taxon>Bacteria</taxon>
        <taxon>Bacillati</taxon>
        <taxon>Cyanobacteriota</taxon>
        <taxon>Cyanophyceae</taxon>
        <taxon>Leptolyngbyales</taxon>
        <taxon>Leptolyngbyaceae</taxon>
        <taxon>Phormidesmis</taxon>
    </lineage>
</organism>
<dbReference type="PANTHER" id="PTHR34107">
    <property type="entry name" value="SLL0198 PROTEIN-RELATED"/>
    <property type="match status" value="1"/>
</dbReference>
<dbReference type="Gene3D" id="3.90.1570.10">
    <property type="entry name" value="tt1808, chain A"/>
    <property type="match status" value="1"/>
</dbReference>
<proteinExistence type="predicted"/>
<reference evidence="2 3" key="2">
    <citation type="submission" date="2018-03" db="EMBL/GenBank/DDBJ databases">
        <title>The ancient ancestry and fast evolution of plastids.</title>
        <authorList>
            <person name="Moore K.R."/>
            <person name="Magnabosco C."/>
            <person name="Momper L."/>
            <person name="Gold D.A."/>
            <person name="Bosak T."/>
            <person name="Fournier G.P."/>
        </authorList>
    </citation>
    <scope>NUCLEOTIDE SEQUENCE [LARGE SCALE GENOMIC DNA]</scope>
    <source>
        <strain evidence="2 3">ULC007</strain>
    </source>
</reference>
<dbReference type="InterPro" id="IPR008538">
    <property type="entry name" value="Uma2"/>
</dbReference>
<dbReference type="InterPro" id="IPR012296">
    <property type="entry name" value="Nuclease_put_TT1808"/>
</dbReference>
<dbReference type="SUPFAM" id="SSF52980">
    <property type="entry name" value="Restriction endonuclease-like"/>
    <property type="match status" value="1"/>
</dbReference>
<dbReference type="Proteomes" id="UP000238634">
    <property type="component" value="Unassembled WGS sequence"/>
</dbReference>
<evidence type="ECO:0000313" key="3">
    <source>
        <dbReference type="Proteomes" id="UP000238634"/>
    </source>
</evidence>
<reference evidence="2 3" key="1">
    <citation type="submission" date="2018-02" db="EMBL/GenBank/DDBJ databases">
        <authorList>
            <person name="Cohen D.B."/>
            <person name="Kent A.D."/>
        </authorList>
    </citation>
    <scope>NUCLEOTIDE SEQUENCE [LARGE SCALE GENOMIC DNA]</scope>
    <source>
        <strain evidence="2 3">ULC007</strain>
    </source>
</reference>
<keyword evidence="2" id="KW-0378">Hydrolase</keyword>
<gene>
    <name evidence="2" type="ORF">C7B65_25785</name>
</gene>
<comment type="caution">
    <text evidence="2">The sequence shown here is derived from an EMBL/GenBank/DDBJ whole genome shotgun (WGS) entry which is preliminary data.</text>
</comment>
<dbReference type="STRING" id="1920490.GCA_001895925_03350"/>
<protein>
    <submittedName>
        <fullName evidence="2">Uma2 family endonuclease</fullName>
    </submittedName>
</protein>
<dbReference type="GO" id="GO:0004519">
    <property type="term" value="F:endonuclease activity"/>
    <property type="evidence" value="ECO:0007669"/>
    <property type="project" value="UniProtKB-KW"/>
</dbReference>
<dbReference type="OrthoDB" id="428427at2"/>
<dbReference type="EMBL" id="PVWG01000076">
    <property type="protein sequence ID" value="PSB14824.1"/>
    <property type="molecule type" value="Genomic_DNA"/>
</dbReference>
<evidence type="ECO:0000259" key="1">
    <source>
        <dbReference type="Pfam" id="PF05685"/>
    </source>
</evidence>
<sequence>MQAVITQAEPMTFEEFLQWDDGSDRSFELIDGIPVPVDEPNANHEDVADDLCDLLKAHCSDRKLPYVPKRLKQVRFKTLPGKKEKSRKPDIVVFAQAEWQKMKGLFKSAAAYVCPPMVIEVVSNNWRDDYLTKLADYGELGVSEYWVVDYAAIGGRLYIGNPKQPTISIYTLDESGEYQLAQFRGNDLIFSPLFPDLNLSAEQVLKVG</sequence>
<keyword evidence="3" id="KW-1185">Reference proteome</keyword>
<feature type="domain" description="Putative restriction endonuclease" evidence="1">
    <location>
        <begin position="13"/>
        <end position="201"/>
    </location>
</feature>
<evidence type="ECO:0000313" key="2">
    <source>
        <dbReference type="EMBL" id="PSB14824.1"/>
    </source>
</evidence>
<dbReference type="AlphaFoldDB" id="A0A2T1D346"/>
<dbReference type="Pfam" id="PF05685">
    <property type="entry name" value="Uma2"/>
    <property type="match status" value="1"/>
</dbReference>
<accession>A0A2T1D346</accession>
<name>A0A2T1D346_9CYAN</name>
<dbReference type="CDD" id="cd06260">
    <property type="entry name" value="DUF820-like"/>
    <property type="match status" value="1"/>
</dbReference>
<dbReference type="PANTHER" id="PTHR34107:SF2">
    <property type="entry name" value="SLL0888 PROTEIN"/>
    <property type="match status" value="1"/>
</dbReference>
<keyword evidence="2" id="KW-0255">Endonuclease</keyword>